<dbReference type="AlphaFoldDB" id="A0A8C2KWD2"/>
<evidence type="ECO:0000256" key="14">
    <source>
        <dbReference type="RuleBase" id="RU367081"/>
    </source>
</evidence>
<evidence type="ECO:0000259" key="15">
    <source>
        <dbReference type="Pfam" id="PF02544"/>
    </source>
</evidence>
<feature type="transmembrane region" description="Helical" evidence="14">
    <location>
        <begin position="171"/>
        <end position="194"/>
    </location>
</feature>
<dbReference type="GO" id="GO:0047751">
    <property type="term" value="F:3-oxo-5-alpha-steroid 4-dehydrogenase (NADP+) activity"/>
    <property type="evidence" value="ECO:0007669"/>
    <property type="project" value="UniProtKB-UniRule"/>
</dbReference>
<comment type="function">
    <text evidence="7">Plays a key role in early steps of protein N-linked glycosylation by being involved in the conversion of polyprenol into dolichol. Acts as a polyprenal reductase that mediates the reduction of polyprenal into dolichal in a NADP-dependent mechanism. Dolichols are required for the synthesis of dolichol-linked monosaccharides and the oligosaccharide precursor used for N-glycosylation. Also able to convert testosterone (T) into 5-alpha-dihydrotestosterone (DHT).</text>
</comment>
<evidence type="ECO:0000256" key="11">
    <source>
        <dbReference type="ARBA" id="ARBA00048765"/>
    </source>
</evidence>
<dbReference type="PANTHER" id="PTHR14624:SF0">
    <property type="entry name" value="POLYPRENOL REDUCTASE"/>
    <property type="match status" value="1"/>
</dbReference>
<sequence length="236" mass="27791">QNIFCLLPPCPVFLCKFLMKLPRSLEHVFQDLIRYGKTKDIKRPNWQLVFDVSRRCFYHFYAVSVMWNGLLLLFSLRCVVMNELLGKVLNNVFSLPLHLSFSNNGNHYQLRKILNSLYIHCLTLPGSLFNQLTWHQVMGTLLFIWAALLQNRSLSLLAKMSTDIETQAHKMLCGGWFMVSCPHYLAELLIYVAMRVFCPVIFYCKPVYRSVYIPTIVQTIFPLEKNRFYLLFKLYE</sequence>
<comment type="catalytic activity">
    <reaction evidence="11">
        <text>a 3-oxo-5alpha-steroid + NADP(+) = a 3-oxo-Delta(4)-steroid + NADPH + H(+)</text>
        <dbReference type="Rhea" id="RHEA:54384"/>
        <dbReference type="ChEBI" id="CHEBI:13601"/>
        <dbReference type="ChEBI" id="CHEBI:15378"/>
        <dbReference type="ChEBI" id="CHEBI:47909"/>
        <dbReference type="ChEBI" id="CHEBI:57783"/>
        <dbReference type="ChEBI" id="CHEBI:58349"/>
        <dbReference type="EC" id="1.3.1.22"/>
    </reaction>
    <physiologicalReaction direction="right-to-left" evidence="11">
        <dbReference type="Rhea" id="RHEA:54386"/>
    </physiologicalReaction>
</comment>
<name>A0A8C2KWD2_CYPCA</name>
<evidence type="ECO:0000256" key="1">
    <source>
        <dbReference type="ARBA" id="ARBA00004127"/>
    </source>
</evidence>
<organism evidence="16 17">
    <name type="scientific">Cyprinus carpio</name>
    <name type="common">Common carp</name>
    <dbReference type="NCBI Taxonomy" id="7962"/>
    <lineage>
        <taxon>Eukaryota</taxon>
        <taxon>Metazoa</taxon>
        <taxon>Chordata</taxon>
        <taxon>Craniata</taxon>
        <taxon>Vertebrata</taxon>
        <taxon>Euteleostomi</taxon>
        <taxon>Actinopterygii</taxon>
        <taxon>Neopterygii</taxon>
        <taxon>Teleostei</taxon>
        <taxon>Ostariophysi</taxon>
        <taxon>Cypriniformes</taxon>
        <taxon>Cyprinidae</taxon>
        <taxon>Cyprininae</taxon>
        <taxon>Cyprinus</taxon>
    </lineage>
</organism>
<evidence type="ECO:0000256" key="3">
    <source>
        <dbReference type="ARBA" id="ARBA00012522"/>
    </source>
</evidence>
<accession>A0A8C2KWD2</accession>
<proteinExistence type="inferred from homology"/>
<keyword evidence="14" id="KW-0256">Endoplasmic reticulum</keyword>
<evidence type="ECO:0000256" key="10">
    <source>
        <dbReference type="ARBA" id="ARBA00048095"/>
    </source>
</evidence>
<dbReference type="EC" id="1.3.1.22" evidence="2 14"/>
<keyword evidence="6 14" id="KW-0472">Membrane</keyword>
<keyword evidence="14" id="KW-0521">NADP</keyword>
<dbReference type="PANTHER" id="PTHR14624">
    <property type="entry name" value="DFG10 PROTEIN"/>
    <property type="match status" value="1"/>
</dbReference>
<dbReference type="Ensembl" id="ENSCCRT00020126673.1">
    <property type="protein sequence ID" value="ENSCCRP00020116157.1"/>
    <property type="gene ID" value="ENSCCRG00020052388.1"/>
</dbReference>
<feature type="transmembrane region" description="Helical" evidence="14">
    <location>
        <begin position="132"/>
        <end position="150"/>
    </location>
</feature>
<protein>
    <recommendedName>
        <fullName evidence="9 14">Polyprenal reductase</fullName>
        <ecNumber evidence="2 14">1.3.1.22</ecNumber>
        <ecNumber evidence="3 14">1.3.1.94</ecNumber>
    </recommendedName>
</protein>
<dbReference type="GO" id="GO:0006488">
    <property type="term" value="P:dolichol-linked oligosaccharide biosynthetic process"/>
    <property type="evidence" value="ECO:0007669"/>
    <property type="project" value="UniProtKB-UniRule"/>
</dbReference>
<feature type="transmembrane region" description="Helical" evidence="14">
    <location>
        <begin position="56"/>
        <end position="76"/>
    </location>
</feature>
<evidence type="ECO:0000256" key="9">
    <source>
        <dbReference type="ARBA" id="ARBA00047186"/>
    </source>
</evidence>
<dbReference type="GO" id="GO:0016095">
    <property type="term" value="P:polyprenol catabolic process"/>
    <property type="evidence" value="ECO:0007669"/>
    <property type="project" value="UniProtKB-UniRule"/>
</dbReference>
<keyword evidence="5 14" id="KW-1133">Transmembrane helix</keyword>
<dbReference type="InterPro" id="IPR039698">
    <property type="entry name" value="Dfg10/SRD5A3"/>
</dbReference>
<keyword evidence="4 14" id="KW-0812">Transmembrane</keyword>
<evidence type="ECO:0000256" key="8">
    <source>
        <dbReference type="ARBA" id="ARBA00046320"/>
    </source>
</evidence>
<dbReference type="Proteomes" id="UP000694701">
    <property type="component" value="Unplaced"/>
</dbReference>
<comment type="similarity">
    <text evidence="8 14">Belongs to the steroid 5-alpha reductase family. Polyprenal reductase subfamily.</text>
</comment>
<evidence type="ECO:0000256" key="5">
    <source>
        <dbReference type="ARBA" id="ARBA00022989"/>
    </source>
</evidence>
<dbReference type="UniPathway" id="UPA00378"/>
<comment type="catalytic activity">
    <reaction evidence="10">
        <text>androst-4-ene-3,17-dione + NADPH + H(+) = 5alpha-androstan-3,17-dione + NADP(+)</text>
        <dbReference type="Rhea" id="RHEA:50816"/>
        <dbReference type="ChEBI" id="CHEBI:15378"/>
        <dbReference type="ChEBI" id="CHEBI:15994"/>
        <dbReference type="ChEBI" id="CHEBI:16422"/>
        <dbReference type="ChEBI" id="CHEBI:57783"/>
        <dbReference type="ChEBI" id="CHEBI:58349"/>
    </reaction>
    <physiologicalReaction direction="right-to-left" evidence="10">
        <dbReference type="Rhea" id="RHEA:50818"/>
    </physiologicalReaction>
</comment>
<evidence type="ECO:0000256" key="12">
    <source>
        <dbReference type="ARBA" id="ARBA00049397"/>
    </source>
</evidence>
<feature type="domain" description="3-oxo-5-alpha-steroid 4-dehydrogenase C-terminal" evidence="15">
    <location>
        <begin position="129"/>
        <end position="196"/>
    </location>
</feature>
<evidence type="ECO:0000256" key="7">
    <source>
        <dbReference type="ARBA" id="ARBA00045898"/>
    </source>
</evidence>
<dbReference type="GO" id="GO:0005789">
    <property type="term" value="C:endoplasmic reticulum membrane"/>
    <property type="evidence" value="ECO:0007669"/>
    <property type="project" value="UniProtKB-SubCell"/>
</dbReference>
<comment type="caution">
    <text evidence="14">Lacks conserved residue(s) required for the propagation of feature annotation.</text>
</comment>
<dbReference type="Pfam" id="PF02544">
    <property type="entry name" value="Steroid_dh"/>
    <property type="match status" value="1"/>
</dbReference>
<evidence type="ECO:0000256" key="6">
    <source>
        <dbReference type="ARBA" id="ARBA00023136"/>
    </source>
</evidence>
<dbReference type="EC" id="1.3.1.94" evidence="3 14"/>
<comment type="catalytic activity">
    <reaction evidence="13 14">
        <text>a di-trans,poly-cis-dolichal + NADP(+) = a di-trans,poly-cis-polyprenal + NADPH + H(+)</text>
        <dbReference type="Rhea" id="RHEA:80727"/>
        <dbReference type="Rhea" id="RHEA-COMP:19536"/>
        <dbReference type="Rhea" id="RHEA-COMP:19537"/>
        <dbReference type="ChEBI" id="CHEBI:15378"/>
        <dbReference type="ChEBI" id="CHEBI:57783"/>
        <dbReference type="ChEBI" id="CHEBI:58349"/>
        <dbReference type="ChEBI" id="CHEBI:231623"/>
        <dbReference type="ChEBI" id="CHEBI:231637"/>
        <dbReference type="EC" id="1.3.1.94"/>
    </reaction>
    <physiologicalReaction direction="right-to-left" evidence="13 14">
        <dbReference type="Rhea" id="RHEA:80729"/>
    </physiologicalReaction>
</comment>
<comment type="pathway">
    <text evidence="14">Protein modification; protein glycosylation.</text>
</comment>
<evidence type="ECO:0000256" key="4">
    <source>
        <dbReference type="ARBA" id="ARBA00022692"/>
    </source>
</evidence>
<evidence type="ECO:0000313" key="17">
    <source>
        <dbReference type="Proteomes" id="UP000694701"/>
    </source>
</evidence>
<evidence type="ECO:0000256" key="13">
    <source>
        <dbReference type="ARBA" id="ARBA00049427"/>
    </source>
</evidence>
<comment type="subcellular location">
    <subcellularLocation>
        <location evidence="1">Endomembrane system</location>
        <topology evidence="1">Multi-pass membrane protein</topology>
    </subcellularLocation>
    <subcellularLocation>
        <location evidence="14">Endoplasmic reticulum membrane</location>
    </subcellularLocation>
</comment>
<dbReference type="GO" id="GO:0102389">
    <property type="term" value="F:polyprenol reductase activity"/>
    <property type="evidence" value="ECO:0007669"/>
    <property type="project" value="UniProtKB-UniRule"/>
</dbReference>
<dbReference type="PROSITE" id="PS50244">
    <property type="entry name" value="S5A_REDUCTASE"/>
    <property type="match status" value="1"/>
</dbReference>
<evidence type="ECO:0000256" key="2">
    <source>
        <dbReference type="ARBA" id="ARBA00012049"/>
    </source>
</evidence>
<evidence type="ECO:0000313" key="16">
    <source>
        <dbReference type="Ensembl" id="ENSCCRP00020116157.1"/>
    </source>
</evidence>
<dbReference type="InterPro" id="IPR001104">
    <property type="entry name" value="3-oxo-5_a-steroid_4-DH_C"/>
</dbReference>
<reference evidence="16" key="1">
    <citation type="submission" date="2025-08" db="UniProtKB">
        <authorList>
            <consortium name="Ensembl"/>
        </authorList>
    </citation>
    <scope>IDENTIFICATION</scope>
</reference>
<keyword evidence="14" id="KW-0560">Oxidoreductase</keyword>
<comment type="catalytic activity">
    <reaction evidence="12">
        <text>17beta-hydroxy-5alpha-androstan-3-one + NADP(+) = testosterone + NADPH + H(+)</text>
        <dbReference type="Rhea" id="RHEA:50820"/>
        <dbReference type="ChEBI" id="CHEBI:15378"/>
        <dbReference type="ChEBI" id="CHEBI:16330"/>
        <dbReference type="ChEBI" id="CHEBI:17347"/>
        <dbReference type="ChEBI" id="CHEBI:57783"/>
        <dbReference type="ChEBI" id="CHEBI:58349"/>
        <dbReference type="EC" id="1.3.1.22"/>
    </reaction>
    <physiologicalReaction direction="right-to-left" evidence="12">
        <dbReference type="Rhea" id="RHEA:50822"/>
    </physiologicalReaction>
</comment>
<dbReference type="GO" id="GO:0160198">
    <property type="term" value="F:polyprenal reductase activity"/>
    <property type="evidence" value="ECO:0007669"/>
    <property type="project" value="UniProtKB-EC"/>
</dbReference>